<evidence type="ECO:0000256" key="3">
    <source>
        <dbReference type="ARBA" id="ARBA00022532"/>
    </source>
</evidence>
<dbReference type="EC" id="1.1.1.41" evidence="2"/>
<comment type="similarity">
    <text evidence="1">Belongs to the isocitrate and isopropylmalate dehydrogenases family.</text>
</comment>
<dbReference type="AlphaFoldDB" id="A0AA85ELK2"/>
<evidence type="ECO:0000259" key="7">
    <source>
        <dbReference type="SMART" id="SM01329"/>
    </source>
</evidence>
<evidence type="ECO:0000256" key="4">
    <source>
        <dbReference type="ARBA" id="ARBA00023002"/>
    </source>
</evidence>
<proteinExistence type="inferred from homology"/>
<dbReference type="GO" id="GO:0006099">
    <property type="term" value="P:tricarboxylic acid cycle"/>
    <property type="evidence" value="ECO:0007669"/>
    <property type="project" value="UniProtKB-KW"/>
</dbReference>
<dbReference type="PANTHER" id="PTHR11835">
    <property type="entry name" value="DECARBOXYLATING DEHYDROGENASES-ISOCITRATE, ISOPROPYLMALATE, TARTRATE"/>
    <property type="match status" value="1"/>
</dbReference>
<accession>A0AA85ELK2</accession>
<dbReference type="WBParaSite" id="SRDH1_13230.1">
    <property type="protein sequence ID" value="SRDH1_13230.1"/>
    <property type="gene ID" value="SRDH1_13230"/>
</dbReference>
<protein>
    <recommendedName>
        <fullName evidence="2">isocitrate dehydrogenase (NAD(+))</fullName>
        <ecNumber evidence="2">1.1.1.41</ecNumber>
    </recommendedName>
    <alternativeName>
        <fullName evidence="6">Isocitric dehydrogenase subunit alpha</fullName>
    </alternativeName>
    <alternativeName>
        <fullName evidence="5">NAD(+)-specific ICDH subunit alpha</fullName>
    </alternativeName>
</protein>
<dbReference type="SUPFAM" id="SSF53659">
    <property type="entry name" value="Isocitrate/Isopropylmalate dehydrogenase-like"/>
    <property type="match status" value="1"/>
</dbReference>
<name>A0AA85ELK2_9TREM</name>
<evidence type="ECO:0000256" key="2">
    <source>
        <dbReference type="ARBA" id="ARBA00013012"/>
    </source>
</evidence>
<dbReference type="GO" id="GO:0004449">
    <property type="term" value="F:isocitrate dehydrogenase (NAD+) activity"/>
    <property type="evidence" value="ECO:0007669"/>
    <property type="project" value="UniProtKB-EC"/>
</dbReference>
<organism evidence="8 9">
    <name type="scientific">Schistosoma rodhaini</name>
    <dbReference type="NCBI Taxonomy" id="6188"/>
    <lineage>
        <taxon>Eukaryota</taxon>
        <taxon>Metazoa</taxon>
        <taxon>Spiralia</taxon>
        <taxon>Lophotrochozoa</taxon>
        <taxon>Platyhelminthes</taxon>
        <taxon>Trematoda</taxon>
        <taxon>Digenea</taxon>
        <taxon>Strigeidida</taxon>
        <taxon>Schistosomatoidea</taxon>
        <taxon>Schistosomatidae</taxon>
        <taxon>Schistosoma</taxon>
    </lineage>
</organism>
<evidence type="ECO:0000256" key="1">
    <source>
        <dbReference type="ARBA" id="ARBA00007769"/>
    </source>
</evidence>
<dbReference type="GO" id="GO:0006102">
    <property type="term" value="P:isocitrate metabolic process"/>
    <property type="evidence" value="ECO:0007669"/>
    <property type="project" value="TreeGrafter"/>
</dbReference>
<dbReference type="GO" id="GO:0005739">
    <property type="term" value="C:mitochondrion"/>
    <property type="evidence" value="ECO:0007669"/>
    <property type="project" value="TreeGrafter"/>
</dbReference>
<dbReference type="Pfam" id="PF00180">
    <property type="entry name" value="Iso_dh"/>
    <property type="match status" value="2"/>
</dbReference>
<feature type="domain" description="Isopropylmalate dehydrogenase-like" evidence="7">
    <location>
        <begin position="1"/>
        <end position="189"/>
    </location>
</feature>
<evidence type="ECO:0000313" key="8">
    <source>
        <dbReference type="Proteomes" id="UP000050792"/>
    </source>
</evidence>
<sequence>MKLIVNKNHPGLKVRSSYQCSPCKSIKNYETLYQNVDSVTIRMIIAGEYSGIEHVIVDGVVQSIKLISEEIKRCVARFAFQCAKDNGQRSVIAVHKVYIIRMDLGITPSGNTDKTRVIFQSVHGTAPDIAGQDRVNSTTQFISAIMILCYMNLYKYTDLIEPYVLTTICEAKYPTEDLVGLSTCTQYTN</sequence>
<evidence type="ECO:0000313" key="9">
    <source>
        <dbReference type="WBParaSite" id="SRDH1_13230.1"/>
    </source>
</evidence>
<dbReference type="Gene3D" id="3.40.718.10">
    <property type="entry name" value="Isopropylmalate Dehydrogenase"/>
    <property type="match status" value="2"/>
</dbReference>
<dbReference type="Proteomes" id="UP000050792">
    <property type="component" value="Unassembled WGS sequence"/>
</dbReference>
<reference evidence="8" key="1">
    <citation type="submission" date="2022-06" db="EMBL/GenBank/DDBJ databases">
        <authorList>
            <person name="Berger JAMES D."/>
            <person name="Berger JAMES D."/>
        </authorList>
    </citation>
    <scope>NUCLEOTIDE SEQUENCE [LARGE SCALE GENOMIC DNA]</scope>
</reference>
<keyword evidence="4" id="KW-0560">Oxidoreductase</keyword>
<keyword evidence="3" id="KW-0816">Tricarboxylic acid cycle</keyword>
<reference evidence="9" key="2">
    <citation type="submission" date="2023-11" db="UniProtKB">
        <authorList>
            <consortium name="WormBaseParasite"/>
        </authorList>
    </citation>
    <scope>IDENTIFICATION</scope>
</reference>
<keyword evidence="8" id="KW-1185">Reference proteome</keyword>
<dbReference type="PANTHER" id="PTHR11835:SF34">
    <property type="entry name" value="ISOCITRATE DEHYDROGENASE [NAD] SUBUNIT ALPHA, MITOCHONDRIAL"/>
    <property type="match status" value="1"/>
</dbReference>
<dbReference type="InterPro" id="IPR024084">
    <property type="entry name" value="IsoPropMal-DH-like_dom"/>
</dbReference>
<dbReference type="SMART" id="SM01329">
    <property type="entry name" value="Iso_dh"/>
    <property type="match status" value="1"/>
</dbReference>
<evidence type="ECO:0000256" key="5">
    <source>
        <dbReference type="ARBA" id="ARBA00042642"/>
    </source>
</evidence>
<evidence type="ECO:0000256" key="6">
    <source>
        <dbReference type="ARBA" id="ARBA00042862"/>
    </source>
</evidence>